<evidence type="ECO:0000259" key="1">
    <source>
        <dbReference type="Pfam" id="PF04287"/>
    </source>
</evidence>
<name>A0A0B8PGR6_9VIBR</name>
<dbReference type="Pfam" id="PF04287">
    <property type="entry name" value="DUF446"/>
    <property type="match status" value="1"/>
</dbReference>
<organism evidence="2 3">
    <name type="scientific">Vibrio ishigakensis</name>
    <dbReference type="NCBI Taxonomy" id="1481914"/>
    <lineage>
        <taxon>Bacteria</taxon>
        <taxon>Pseudomonadati</taxon>
        <taxon>Pseudomonadota</taxon>
        <taxon>Gammaproteobacteria</taxon>
        <taxon>Vibrionales</taxon>
        <taxon>Vibrionaceae</taxon>
        <taxon>Vibrio</taxon>
    </lineage>
</organism>
<reference evidence="2 3" key="1">
    <citation type="submission" date="2015-01" db="EMBL/GenBank/DDBJ databases">
        <title>Vibrio sp. C5 JCM 19232 whole genome shotgun sequence.</title>
        <authorList>
            <person name="Sawabe T."/>
            <person name="Meirelles P."/>
            <person name="Feng G."/>
            <person name="Sayaka M."/>
            <person name="Hattori M."/>
            <person name="Ohkuma M."/>
        </authorList>
    </citation>
    <scope>NUCLEOTIDE SEQUENCE [LARGE SCALE GENOMIC DNA]</scope>
    <source>
        <strain evidence="2 3">JCM19232</strain>
    </source>
</reference>
<dbReference type="PIRSF" id="PIRSF006257">
    <property type="entry name" value="UCP006257"/>
    <property type="match status" value="1"/>
</dbReference>
<feature type="domain" description="YqcC-like" evidence="1">
    <location>
        <begin position="8"/>
        <end position="102"/>
    </location>
</feature>
<dbReference type="InterPro" id="IPR007384">
    <property type="entry name" value="UCP006257"/>
</dbReference>
<proteinExistence type="predicted"/>
<gene>
    <name evidence="2" type="ORF">JCM19232_6264</name>
</gene>
<dbReference type="EMBL" id="BBSA01000004">
    <property type="protein sequence ID" value="GAM61959.1"/>
    <property type="molecule type" value="Genomic_DNA"/>
</dbReference>
<reference evidence="2 3" key="2">
    <citation type="submission" date="2015-01" db="EMBL/GenBank/DDBJ databases">
        <authorList>
            <consortium name="NBRP consortium"/>
            <person name="Sawabe T."/>
            <person name="Meirelles P."/>
            <person name="Feng G."/>
            <person name="Sayaka M."/>
            <person name="Hattori M."/>
            <person name="Ohkuma M."/>
        </authorList>
    </citation>
    <scope>NUCLEOTIDE SEQUENCE [LARGE SCALE GENOMIC DNA]</scope>
    <source>
        <strain evidence="2 3">JCM19232</strain>
    </source>
</reference>
<dbReference type="InterPro" id="IPR023376">
    <property type="entry name" value="YqcC-like_dom"/>
</dbReference>
<dbReference type="InterPro" id="IPR036814">
    <property type="entry name" value="YqcC-like_sf"/>
</dbReference>
<dbReference type="SUPFAM" id="SSF158452">
    <property type="entry name" value="YqcC-like"/>
    <property type="match status" value="1"/>
</dbReference>
<dbReference type="Proteomes" id="UP000031670">
    <property type="component" value="Unassembled WGS sequence"/>
</dbReference>
<comment type="caution">
    <text evidence="2">The sequence shown here is derived from an EMBL/GenBank/DDBJ whole genome shotgun (WGS) entry which is preliminary data.</text>
</comment>
<dbReference type="GO" id="GO:0044010">
    <property type="term" value="P:single-species biofilm formation"/>
    <property type="evidence" value="ECO:0007669"/>
    <property type="project" value="TreeGrafter"/>
</dbReference>
<dbReference type="PANTHER" id="PTHR39586:SF1">
    <property type="entry name" value="CYTOPLASMIC PROTEIN"/>
    <property type="match status" value="1"/>
</dbReference>
<dbReference type="Gene3D" id="1.20.1440.40">
    <property type="entry name" value="YqcC-like"/>
    <property type="match status" value="1"/>
</dbReference>
<accession>A0A0B8PGR6</accession>
<evidence type="ECO:0000313" key="3">
    <source>
        <dbReference type="Proteomes" id="UP000031670"/>
    </source>
</evidence>
<evidence type="ECO:0000313" key="2">
    <source>
        <dbReference type="EMBL" id="GAM61959.1"/>
    </source>
</evidence>
<protein>
    <recommendedName>
        <fullName evidence="1">YqcC-like domain-containing protein</fullName>
    </recommendedName>
</protein>
<dbReference type="PANTHER" id="PTHR39586">
    <property type="entry name" value="CYTOPLASMIC PROTEIN-RELATED"/>
    <property type="match status" value="1"/>
</dbReference>
<dbReference type="AlphaFoldDB" id="A0A0B8PGR6"/>
<sequence>MNKQAIELEKLFQQLTQRLQSVQKWDLQSPSHTALLSTQPFAVDTLSPEQWLQWIFVPKMLGLIEQKQPLPSGFSIAPYFEEAWRNSEEMEPVLDVIRAIDEVCAC</sequence>